<dbReference type="InterPro" id="IPR036866">
    <property type="entry name" value="RibonucZ/Hydroxyglut_hydro"/>
</dbReference>
<dbReference type="AlphaFoldDB" id="A0A067PQZ3"/>
<name>A0A067PQZ3_9AGAM</name>
<organism evidence="2 3">
    <name type="scientific">Jaapia argillacea MUCL 33604</name>
    <dbReference type="NCBI Taxonomy" id="933084"/>
    <lineage>
        <taxon>Eukaryota</taxon>
        <taxon>Fungi</taxon>
        <taxon>Dikarya</taxon>
        <taxon>Basidiomycota</taxon>
        <taxon>Agaricomycotina</taxon>
        <taxon>Agaricomycetes</taxon>
        <taxon>Agaricomycetidae</taxon>
        <taxon>Jaapiales</taxon>
        <taxon>Jaapiaceae</taxon>
        <taxon>Jaapia</taxon>
    </lineage>
</organism>
<accession>A0A067PQZ3</accession>
<protein>
    <recommendedName>
        <fullName evidence="1">Metallo-beta-lactamase domain-containing protein</fullName>
    </recommendedName>
</protein>
<dbReference type="Proteomes" id="UP000027265">
    <property type="component" value="Unassembled WGS sequence"/>
</dbReference>
<proteinExistence type="predicted"/>
<dbReference type="SUPFAM" id="SSF56281">
    <property type="entry name" value="Metallo-hydrolase/oxidoreductase"/>
    <property type="match status" value="1"/>
</dbReference>
<dbReference type="InParanoid" id="A0A067PQZ3"/>
<evidence type="ECO:0000313" key="3">
    <source>
        <dbReference type="Proteomes" id="UP000027265"/>
    </source>
</evidence>
<reference evidence="3" key="1">
    <citation type="journal article" date="2014" name="Proc. Natl. Acad. Sci. U.S.A.">
        <title>Extensive sampling of basidiomycete genomes demonstrates inadequacy of the white-rot/brown-rot paradigm for wood decay fungi.</title>
        <authorList>
            <person name="Riley R."/>
            <person name="Salamov A.A."/>
            <person name="Brown D.W."/>
            <person name="Nagy L.G."/>
            <person name="Floudas D."/>
            <person name="Held B.W."/>
            <person name="Levasseur A."/>
            <person name="Lombard V."/>
            <person name="Morin E."/>
            <person name="Otillar R."/>
            <person name="Lindquist E.A."/>
            <person name="Sun H."/>
            <person name="LaButti K.M."/>
            <person name="Schmutz J."/>
            <person name="Jabbour D."/>
            <person name="Luo H."/>
            <person name="Baker S.E."/>
            <person name="Pisabarro A.G."/>
            <person name="Walton J.D."/>
            <person name="Blanchette R.A."/>
            <person name="Henrissat B."/>
            <person name="Martin F."/>
            <person name="Cullen D."/>
            <person name="Hibbett D.S."/>
            <person name="Grigoriev I.V."/>
        </authorList>
    </citation>
    <scope>NUCLEOTIDE SEQUENCE [LARGE SCALE GENOMIC DNA]</scope>
    <source>
        <strain evidence="3">MUCL 33604</strain>
    </source>
</reference>
<evidence type="ECO:0000313" key="2">
    <source>
        <dbReference type="EMBL" id="KDQ57184.1"/>
    </source>
</evidence>
<keyword evidence="3" id="KW-1185">Reference proteome</keyword>
<feature type="domain" description="Metallo-beta-lactamase" evidence="1">
    <location>
        <begin position="46"/>
        <end position="123"/>
    </location>
</feature>
<dbReference type="STRING" id="933084.A0A067PQZ3"/>
<dbReference type="InterPro" id="IPR001279">
    <property type="entry name" value="Metallo-B-lactamas"/>
</dbReference>
<dbReference type="OrthoDB" id="3341310at2759"/>
<dbReference type="Gene3D" id="3.60.15.10">
    <property type="entry name" value="Ribonuclease Z/Hydroxyacylglutathione hydrolase-like"/>
    <property type="match status" value="1"/>
</dbReference>
<dbReference type="EMBL" id="KL197720">
    <property type="protein sequence ID" value="KDQ57184.1"/>
    <property type="molecule type" value="Genomic_DNA"/>
</dbReference>
<dbReference type="Pfam" id="PF00753">
    <property type="entry name" value="Lactamase_B"/>
    <property type="match status" value="1"/>
</dbReference>
<sequence length="208" mass="23272">MRTVGVEHFAKDSPILASSNSPSFLAPSNLPTNSLCLSLSIPTPKYNPILIDHLSPIVSPNTNLPLGMIALHTPGHTPDSLSLWDEEDRMLYVGDTLYEKEPIIFPKEGSIIIWFEKLDYLIDLVQSKPFADDIKVSCGHTTASRPALEVFRKTKGFMQDVIAERIPVKTRTKKRGEVYVEYVQTEMDLSLICPERLVLEARNSGYAV</sequence>
<evidence type="ECO:0000259" key="1">
    <source>
        <dbReference type="Pfam" id="PF00753"/>
    </source>
</evidence>
<dbReference type="HOGENOM" id="CLU_1334706_0_0_1"/>
<gene>
    <name evidence="2" type="ORF">JAAARDRAFT_131469</name>
</gene>